<dbReference type="EMBL" id="JAFMYU010000001">
    <property type="protein sequence ID" value="MBO0929433.1"/>
    <property type="molecule type" value="Genomic_DNA"/>
</dbReference>
<dbReference type="PANTHER" id="PTHR30543:SF21">
    <property type="entry name" value="NAD(P)H-DEPENDENT FMN REDUCTASE LOT6"/>
    <property type="match status" value="1"/>
</dbReference>
<dbReference type="InterPro" id="IPR050712">
    <property type="entry name" value="NAD(P)H-dep_reductase"/>
</dbReference>
<feature type="domain" description="NADPH-dependent FMN reductase-like" evidence="1">
    <location>
        <begin position="1"/>
        <end position="134"/>
    </location>
</feature>
<keyword evidence="3" id="KW-1185">Reference proteome</keyword>
<evidence type="ECO:0000313" key="2">
    <source>
        <dbReference type="EMBL" id="MBO0929433.1"/>
    </source>
</evidence>
<evidence type="ECO:0000313" key="3">
    <source>
        <dbReference type="Proteomes" id="UP000664795"/>
    </source>
</evidence>
<dbReference type="Gene3D" id="3.40.50.360">
    <property type="match status" value="1"/>
</dbReference>
<proteinExistence type="predicted"/>
<accession>A0A939G428</accession>
<evidence type="ECO:0000259" key="1">
    <source>
        <dbReference type="Pfam" id="PF03358"/>
    </source>
</evidence>
<dbReference type="GO" id="GO:0010181">
    <property type="term" value="F:FMN binding"/>
    <property type="evidence" value="ECO:0007669"/>
    <property type="project" value="TreeGrafter"/>
</dbReference>
<dbReference type="InterPro" id="IPR029039">
    <property type="entry name" value="Flavoprotein-like_sf"/>
</dbReference>
<sequence length="198" mass="22114">MKITIIATSPRANSNTLRFCKFVRNVLQETGEHEVTLVDFAHYDLPFVGSVWIKPETLTPFQQELIAAWGEADLVFFASPEYNWTATPQILNAFHILGGPAFSQLFTNKVFAMVGVSNGRGGRQPALDMTTVLNKVVSFTNNFSITSPKLYESHETDKNLDADGQFIGHPVYDTTARAFITYTLAVAQRWHKGELALK</sequence>
<dbReference type="AlphaFoldDB" id="A0A939G428"/>
<dbReference type="GO" id="GO:0005829">
    <property type="term" value="C:cytosol"/>
    <property type="evidence" value="ECO:0007669"/>
    <property type="project" value="TreeGrafter"/>
</dbReference>
<comment type="caution">
    <text evidence="2">The sequence shown here is derived from an EMBL/GenBank/DDBJ whole genome shotgun (WGS) entry which is preliminary data.</text>
</comment>
<dbReference type="InterPro" id="IPR005025">
    <property type="entry name" value="FMN_Rdtase-like_dom"/>
</dbReference>
<reference evidence="2 3" key="1">
    <citation type="submission" date="2021-03" db="EMBL/GenBank/DDBJ databases">
        <title>Fibrella sp. HMF5036 genome sequencing and assembly.</title>
        <authorList>
            <person name="Kang H."/>
            <person name="Kim H."/>
            <person name="Bae S."/>
            <person name="Joh K."/>
        </authorList>
    </citation>
    <scope>NUCLEOTIDE SEQUENCE [LARGE SCALE GENOMIC DNA]</scope>
    <source>
        <strain evidence="2 3">HMF5036</strain>
    </source>
</reference>
<name>A0A939G428_9BACT</name>
<organism evidence="2 3">
    <name type="scientific">Fibrella aquatilis</name>
    <dbReference type="NCBI Taxonomy" id="2817059"/>
    <lineage>
        <taxon>Bacteria</taxon>
        <taxon>Pseudomonadati</taxon>
        <taxon>Bacteroidota</taxon>
        <taxon>Cytophagia</taxon>
        <taxon>Cytophagales</taxon>
        <taxon>Spirosomataceae</taxon>
        <taxon>Fibrella</taxon>
    </lineage>
</organism>
<dbReference type="GO" id="GO:0016491">
    <property type="term" value="F:oxidoreductase activity"/>
    <property type="evidence" value="ECO:0007669"/>
    <property type="project" value="InterPro"/>
</dbReference>
<dbReference type="RefSeq" id="WP_207333404.1">
    <property type="nucleotide sequence ID" value="NZ_JAFMYU010000001.1"/>
</dbReference>
<gene>
    <name evidence="2" type="ORF">J2I48_00415</name>
</gene>
<dbReference type="PANTHER" id="PTHR30543">
    <property type="entry name" value="CHROMATE REDUCTASE"/>
    <property type="match status" value="1"/>
</dbReference>
<dbReference type="Proteomes" id="UP000664795">
    <property type="component" value="Unassembled WGS sequence"/>
</dbReference>
<protein>
    <submittedName>
        <fullName evidence="2">NAD(P)H-dependent oxidoreductase</fullName>
    </submittedName>
</protein>
<dbReference type="SUPFAM" id="SSF52218">
    <property type="entry name" value="Flavoproteins"/>
    <property type="match status" value="1"/>
</dbReference>
<dbReference type="Pfam" id="PF03358">
    <property type="entry name" value="FMN_red"/>
    <property type="match status" value="1"/>
</dbReference>